<dbReference type="RefSeq" id="XP_028463084.1">
    <property type="nucleotide sequence ID" value="XM_028614529.1"/>
</dbReference>
<sequence length="500" mass="56732">MIIKSVGRSEVQGHNTSADPLSCTYTDLRARVVLDEFREASVVSSLIRVKEYRGQTEESVVISFLTNGSEKQNNQRQQQELRPLIPFISKLHSAPLKCNMIRDIQYRDRGLAAPRLFTRPMPVGLLACGSHLLLTYVHTEFIRYVHNHDDGPPFRPSETTKRREHRNRTGPDRINHIIYSIAGPAKLRTTRDMQGPTNPNPDQRANLRGRRAINPMRGHINTYIYLPTVCLGRSRWVVGVELGVHLQSSAGSSWFLGSGQSSMSPIMRILLDRSRTSFRTILLVLGEQAAPKWRPQTQPKKCILWYRDDSSTPQAASKALARRIVAFGSFSELDKLRRNGRPLDTLKTDCYVYIYTTYNGTYYDRFAIYASLCGGHGGGKAVVRMWKVETRAKEMHYTRSTPCFPAAAPIHLSFRKTGPDITRRDEAALGDGLRLAHSRHRVLEKYQDGKDIESSRNVGQPKLAHWSAMQKVIGQFYCRCEQNKIDSESIHGPVQNARDD</sequence>
<evidence type="ECO:0000313" key="2">
    <source>
        <dbReference type="Proteomes" id="UP000272025"/>
    </source>
</evidence>
<dbReference type="GeneID" id="39583007"/>
<keyword evidence="2" id="KW-1185">Reference proteome</keyword>
<evidence type="ECO:0000313" key="1">
    <source>
        <dbReference type="EMBL" id="ROT35278.1"/>
    </source>
</evidence>
<reference evidence="1 2" key="1">
    <citation type="journal article" date="2018" name="Mol. Ecol.">
        <title>The obligate alkalophilic soda-lake fungus Sodiomyces alkalinus has shifted to a protein diet.</title>
        <authorList>
            <person name="Grum-Grzhimaylo A.A."/>
            <person name="Falkoski D.L."/>
            <person name="van den Heuvel J."/>
            <person name="Valero-Jimenez C.A."/>
            <person name="Min B."/>
            <person name="Choi I.G."/>
            <person name="Lipzen A."/>
            <person name="Daum C.G."/>
            <person name="Aanen D.K."/>
            <person name="Tsang A."/>
            <person name="Henrissat B."/>
            <person name="Bilanenko E.N."/>
            <person name="de Vries R.P."/>
            <person name="van Kan J.A.L."/>
            <person name="Grigoriev I.V."/>
            <person name="Debets A.J.M."/>
        </authorList>
    </citation>
    <scope>NUCLEOTIDE SEQUENCE [LARGE SCALE GENOMIC DNA]</scope>
    <source>
        <strain evidence="1 2">F11</strain>
    </source>
</reference>
<dbReference type="EMBL" id="ML119061">
    <property type="protein sequence ID" value="ROT35278.1"/>
    <property type="molecule type" value="Genomic_DNA"/>
</dbReference>
<dbReference type="Proteomes" id="UP000272025">
    <property type="component" value="Unassembled WGS sequence"/>
</dbReference>
<organism evidence="1 2">
    <name type="scientific">Sodiomyces alkalinus (strain CBS 110278 / VKM F-3762 / F11)</name>
    <name type="common">Alkaliphilic filamentous fungus</name>
    <dbReference type="NCBI Taxonomy" id="1314773"/>
    <lineage>
        <taxon>Eukaryota</taxon>
        <taxon>Fungi</taxon>
        <taxon>Dikarya</taxon>
        <taxon>Ascomycota</taxon>
        <taxon>Pezizomycotina</taxon>
        <taxon>Sordariomycetes</taxon>
        <taxon>Hypocreomycetidae</taxon>
        <taxon>Glomerellales</taxon>
        <taxon>Plectosphaerellaceae</taxon>
        <taxon>Sodiomyces</taxon>
    </lineage>
</organism>
<gene>
    <name evidence="1" type="ORF">SODALDRAFT_363090</name>
</gene>
<proteinExistence type="predicted"/>
<name>A0A3N2PL73_SODAK</name>
<dbReference type="AlphaFoldDB" id="A0A3N2PL73"/>
<accession>A0A3N2PL73</accession>
<protein>
    <submittedName>
        <fullName evidence="1">Uncharacterized protein</fullName>
    </submittedName>
</protein>